<gene>
    <name evidence="2" type="ordered locus">YPK_1051</name>
</gene>
<dbReference type="AlphaFoldDB" id="A0A0H3B1L2"/>
<proteinExistence type="predicted"/>
<reference evidence="2" key="1">
    <citation type="submission" date="2008-02" db="EMBL/GenBank/DDBJ databases">
        <title>Complete sequence of Yersinia pseudotuberculosis YPIII.</title>
        <authorList>
            <consortium name="US DOE Joint Genome Institute"/>
            <person name="Challacombe J.F."/>
            <person name="Bruce D."/>
            <person name="Detter J.C."/>
            <person name="Green L."/>
            <person name="Land M."/>
            <person name="Munk C."/>
            <person name="Lindler L.E."/>
            <person name="Nikolich M.P."/>
            <person name="Brettin T."/>
        </authorList>
    </citation>
    <scope>NUCLEOTIDE SEQUENCE</scope>
    <source>
        <strain evidence="2">YPIII</strain>
    </source>
</reference>
<dbReference type="InterPro" id="IPR047807">
    <property type="entry name" value="YgdI/YgdR-like_SH3-like"/>
</dbReference>
<evidence type="ECO:0000259" key="1">
    <source>
        <dbReference type="Pfam" id="PF06004"/>
    </source>
</evidence>
<evidence type="ECO:0000313" key="2">
    <source>
        <dbReference type="EMBL" id="ACA67352.1"/>
    </source>
</evidence>
<dbReference type="EMBL" id="CP000950">
    <property type="protein sequence ID" value="ACA67352.1"/>
    <property type="molecule type" value="Genomic_DNA"/>
</dbReference>
<dbReference type="Gene3D" id="2.30.30.100">
    <property type="match status" value="1"/>
</dbReference>
<accession>A0A0H3B1L2</accession>
<organism evidence="2">
    <name type="scientific">Yersinia pseudotuberculosis serotype O:3 (strain YPIII)</name>
    <dbReference type="NCBI Taxonomy" id="502800"/>
    <lineage>
        <taxon>Bacteria</taxon>
        <taxon>Pseudomonadati</taxon>
        <taxon>Pseudomonadota</taxon>
        <taxon>Gammaproteobacteria</taxon>
        <taxon>Enterobacterales</taxon>
        <taxon>Yersiniaceae</taxon>
        <taxon>Yersinia</taxon>
    </lineage>
</organism>
<dbReference type="InterPro" id="IPR010920">
    <property type="entry name" value="LSM_dom_sf"/>
</dbReference>
<dbReference type="Pfam" id="PF06004">
    <property type="entry name" value="DUF903"/>
    <property type="match status" value="1"/>
</dbReference>
<protein>
    <recommendedName>
        <fullName evidence="1">Lipoprotein YgdI/YgdR-like SH3-like domain-containing protein</fullName>
    </recommendedName>
</protein>
<sequence length="44" mass="4893">MHIDVIHIDVIHISDGRTIVTDGKPKVDDEIEMISHPCVNGGRE</sequence>
<feature type="domain" description="Lipoprotein YgdI/YgdR-like SH3-like" evidence="1">
    <location>
        <begin position="10"/>
        <end position="35"/>
    </location>
</feature>
<dbReference type="PATRIC" id="fig|502800.11.peg.1683"/>
<dbReference type="SUPFAM" id="SSF50182">
    <property type="entry name" value="Sm-like ribonucleoproteins"/>
    <property type="match status" value="1"/>
</dbReference>
<name>A0A0H3B1L2_YERPY</name>
<dbReference type="KEGG" id="ypy:YPK_1051"/>